<gene>
    <name evidence="1" type="ORF">DASB73_035130</name>
</gene>
<dbReference type="EMBL" id="BTGC01000008">
    <property type="protein sequence ID" value="GMM52550.1"/>
    <property type="molecule type" value="Genomic_DNA"/>
</dbReference>
<dbReference type="AlphaFoldDB" id="A0AAV5RM95"/>
<name>A0AAV5RM95_STABA</name>
<evidence type="ECO:0000313" key="1">
    <source>
        <dbReference type="EMBL" id="GMM52550.1"/>
    </source>
</evidence>
<sequence length="66" mass="7660">MELNLAMFISSNRRRSSAKMVARAHGRRDQSCIWRCQKSAAVDVPFLDIVGINWLKRARKSNQKKK</sequence>
<dbReference type="Proteomes" id="UP001362899">
    <property type="component" value="Unassembled WGS sequence"/>
</dbReference>
<proteinExistence type="predicted"/>
<organism evidence="1 2">
    <name type="scientific">Starmerella bacillaris</name>
    <name type="common">Yeast</name>
    <name type="synonym">Candida zemplinina</name>
    <dbReference type="NCBI Taxonomy" id="1247836"/>
    <lineage>
        <taxon>Eukaryota</taxon>
        <taxon>Fungi</taxon>
        <taxon>Dikarya</taxon>
        <taxon>Ascomycota</taxon>
        <taxon>Saccharomycotina</taxon>
        <taxon>Dipodascomycetes</taxon>
        <taxon>Dipodascales</taxon>
        <taxon>Trichomonascaceae</taxon>
        <taxon>Starmerella</taxon>
    </lineage>
</organism>
<comment type="caution">
    <text evidence="1">The sequence shown here is derived from an EMBL/GenBank/DDBJ whole genome shotgun (WGS) entry which is preliminary data.</text>
</comment>
<evidence type="ECO:0000313" key="2">
    <source>
        <dbReference type="Proteomes" id="UP001362899"/>
    </source>
</evidence>
<reference evidence="1 2" key="1">
    <citation type="journal article" date="2023" name="Elife">
        <title>Identification of key yeast species and microbe-microbe interactions impacting larval growth of Drosophila in the wild.</title>
        <authorList>
            <person name="Mure A."/>
            <person name="Sugiura Y."/>
            <person name="Maeda R."/>
            <person name="Honda K."/>
            <person name="Sakurai N."/>
            <person name="Takahashi Y."/>
            <person name="Watada M."/>
            <person name="Katoh T."/>
            <person name="Gotoh A."/>
            <person name="Gotoh Y."/>
            <person name="Taniguchi I."/>
            <person name="Nakamura K."/>
            <person name="Hayashi T."/>
            <person name="Katayama T."/>
            <person name="Uemura T."/>
            <person name="Hattori Y."/>
        </authorList>
    </citation>
    <scope>NUCLEOTIDE SEQUENCE [LARGE SCALE GENOMIC DNA]</scope>
    <source>
        <strain evidence="1 2">SB-73</strain>
    </source>
</reference>
<accession>A0AAV5RM95</accession>
<keyword evidence="2" id="KW-1185">Reference proteome</keyword>
<protein>
    <submittedName>
        <fullName evidence="1">Uncharacterized protein</fullName>
    </submittedName>
</protein>